<accession>A0A9N9LST3</accession>
<keyword evidence="10" id="KW-1185">Reference proteome</keyword>
<proteinExistence type="predicted"/>
<dbReference type="InterPro" id="IPR011009">
    <property type="entry name" value="Kinase-like_dom_sf"/>
</dbReference>
<dbReference type="EC" id="2.7.11.1" evidence="1"/>
<comment type="caution">
    <text evidence="9">The sequence shown here is derived from an EMBL/GenBank/DDBJ whole genome shotgun (WGS) entry which is preliminary data.</text>
</comment>
<dbReference type="Gene3D" id="3.30.200.20">
    <property type="entry name" value="Phosphorylase Kinase, domain 1"/>
    <property type="match status" value="1"/>
</dbReference>
<evidence type="ECO:0000256" key="5">
    <source>
        <dbReference type="ARBA" id="ARBA00022777"/>
    </source>
</evidence>
<evidence type="ECO:0000256" key="2">
    <source>
        <dbReference type="ARBA" id="ARBA00022527"/>
    </source>
</evidence>
<dbReference type="GO" id="GO:0005634">
    <property type="term" value="C:nucleus"/>
    <property type="evidence" value="ECO:0007669"/>
    <property type="project" value="TreeGrafter"/>
</dbReference>
<dbReference type="GO" id="GO:0000245">
    <property type="term" value="P:spliceosomal complex assembly"/>
    <property type="evidence" value="ECO:0007669"/>
    <property type="project" value="TreeGrafter"/>
</dbReference>
<dbReference type="PANTHER" id="PTHR47634">
    <property type="entry name" value="PROTEIN KINASE DOMAIN-CONTAINING PROTEIN-RELATED"/>
    <property type="match status" value="1"/>
</dbReference>
<comment type="catalytic activity">
    <reaction evidence="8">
        <text>L-seryl-[protein] + ATP = O-phospho-L-seryl-[protein] + ADP + H(+)</text>
        <dbReference type="Rhea" id="RHEA:17989"/>
        <dbReference type="Rhea" id="RHEA-COMP:9863"/>
        <dbReference type="Rhea" id="RHEA-COMP:11604"/>
        <dbReference type="ChEBI" id="CHEBI:15378"/>
        <dbReference type="ChEBI" id="CHEBI:29999"/>
        <dbReference type="ChEBI" id="CHEBI:30616"/>
        <dbReference type="ChEBI" id="CHEBI:83421"/>
        <dbReference type="ChEBI" id="CHEBI:456216"/>
        <dbReference type="EC" id="2.7.11.1"/>
    </reaction>
</comment>
<evidence type="ECO:0000256" key="7">
    <source>
        <dbReference type="ARBA" id="ARBA00047899"/>
    </source>
</evidence>
<dbReference type="PANTHER" id="PTHR47634:SF9">
    <property type="entry name" value="PROTEIN KINASE DOMAIN-CONTAINING PROTEIN-RELATED"/>
    <property type="match status" value="1"/>
</dbReference>
<keyword evidence="6" id="KW-0067">ATP-binding</keyword>
<sequence>MGICRHFSCWHREPTLNQQSPLSALLLFQQHLIKLDSLLSYSPSDQDVDEVLDDAPLEQLYARNWTHDAEDYEEYRPGGFHPVHIGDRFGTAGQFRVIHKLGRGGLATVWLCRDGKAQRYVALKIILADESREDSPELALVKRKLDYGEAGGEFIAVPHEHFWHHGPNGRHLCLVLPVLGPRVTAVWNSGIRAVFAPEEQVRVSQDVALQVALGCDSYTRTEFATVIFGHLTFFSDL</sequence>
<protein>
    <recommendedName>
        <fullName evidence="1">non-specific serine/threonine protein kinase</fullName>
        <ecNumber evidence="1">2.7.11.1</ecNumber>
    </recommendedName>
</protein>
<evidence type="ECO:0000256" key="8">
    <source>
        <dbReference type="ARBA" id="ARBA00048679"/>
    </source>
</evidence>
<keyword evidence="5" id="KW-0418">Kinase</keyword>
<keyword evidence="3" id="KW-0808">Transferase</keyword>
<dbReference type="GO" id="GO:0050684">
    <property type="term" value="P:regulation of mRNA processing"/>
    <property type="evidence" value="ECO:0007669"/>
    <property type="project" value="TreeGrafter"/>
</dbReference>
<evidence type="ECO:0000313" key="10">
    <source>
        <dbReference type="Proteomes" id="UP000701801"/>
    </source>
</evidence>
<dbReference type="GO" id="GO:0005524">
    <property type="term" value="F:ATP binding"/>
    <property type="evidence" value="ECO:0007669"/>
    <property type="project" value="UniProtKB-KW"/>
</dbReference>
<dbReference type="EMBL" id="CAJVRM010000239">
    <property type="protein sequence ID" value="CAG8977902.1"/>
    <property type="molecule type" value="Genomic_DNA"/>
</dbReference>
<evidence type="ECO:0000256" key="4">
    <source>
        <dbReference type="ARBA" id="ARBA00022741"/>
    </source>
</evidence>
<keyword evidence="2" id="KW-0723">Serine/threonine-protein kinase</keyword>
<organism evidence="9 10">
    <name type="scientific">Hymenoscyphus albidus</name>
    <dbReference type="NCBI Taxonomy" id="595503"/>
    <lineage>
        <taxon>Eukaryota</taxon>
        <taxon>Fungi</taxon>
        <taxon>Dikarya</taxon>
        <taxon>Ascomycota</taxon>
        <taxon>Pezizomycotina</taxon>
        <taxon>Leotiomycetes</taxon>
        <taxon>Helotiales</taxon>
        <taxon>Helotiaceae</taxon>
        <taxon>Hymenoscyphus</taxon>
    </lineage>
</organism>
<dbReference type="GO" id="GO:0005737">
    <property type="term" value="C:cytoplasm"/>
    <property type="evidence" value="ECO:0007669"/>
    <property type="project" value="TreeGrafter"/>
</dbReference>
<comment type="catalytic activity">
    <reaction evidence="7">
        <text>L-threonyl-[protein] + ATP = O-phospho-L-threonyl-[protein] + ADP + H(+)</text>
        <dbReference type="Rhea" id="RHEA:46608"/>
        <dbReference type="Rhea" id="RHEA-COMP:11060"/>
        <dbReference type="Rhea" id="RHEA-COMP:11605"/>
        <dbReference type="ChEBI" id="CHEBI:15378"/>
        <dbReference type="ChEBI" id="CHEBI:30013"/>
        <dbReference type="ChEBI" id="CHEBI:30616"/>
        <dbReference type="ChEBI" id="CHEBI:61977"/>
        <dbReference type="ChEBI" id="CHEBI:456216"/>
        <dbReference type="EC" id="2.7.11.1"/>
    </reaction>
</comment>
<name>A0A9N9LST3_9HELO</name>
<dbReference type="GO" id="GO:0004674">
    <property type="term" value="F:protein serine/threonine kinase activity"/>
    <property type="evidence" value="ECO:0007669"/>
    <property type="project" value="UniProtKB-KW"/>
</dbReference>
<dbReference type="AlphaFoldDB" id="A0A9N9LST3"/>
<evidence type="ECO:0000256" key="6">
    <source>
        <dbReference type="ARBA" id="ARBA00022840"/>
    </source>
</evidence>
<evidence type="ECO:0000256" key="3">
    <source>
        <dbReference type="ARBA" id="ARBA00022679"/>
    </source>
</evidence>
<dbReference type="OrthoDB" id="5979581at2759"/>
<dbReference type="SUPFAM" id="SSF56112">
    <property type="entry name" value="Protein kinase-like (PK-like)"/>
    <property type="match status" value="1"/>
</dbReference>
<evidence type="ECO:0000313" key="9">
    <source>
        <dbReference type="EMBL" id="CAG8977902.1"/>
    </source>
</evidence>
<dbReference type="InterPro" id="IPR051334">
    <property type="entry name" value="SRPK"/>
</dbReference>
<reference evidence="9" key="1">
    <citation type="submission" date="2021-07" db="EMBL/GenBank/DDBJ databases">
        <authorList>
            <person name="Durling M."/>
        </authorList>
    </citation>
    <scope>NUCLEOTIDE SEQUENCE</scope>
</reference>
<keyword evidence="4" id="KW-0547">Nucleotide-binding</keyword>
<gene>
    <name evidence="9" type="ORF">HYALB_00001780</name>
</gene>
<evidence type="ECO:0000256" key="1">
    <source>
        <dbReference type="ARBA" id="ARBA00012513"/>
    </source>
</evidence>
<dbReference type="Proteomes" id="UP000701801">
    <property type="component" value="Unassembled WGS sequence"/>
</dbReference>